<comment type="caution">
    <text evidence="1">The sequence shown here is derived from an EMBL/GenBank/DDBJ whole genome shotgun (WGS) entry which is preliminary data.</text>
</comment>
<keyword evidence="2" id="KW-1185">Reference proteome</keyword>
<dbReference type="AlphaFoldDB" id="A0A4Y7SC22"/>
<proteinExistence type="predicted"/>
<evidence type="ECO:0000313" key="1">
    <source>
        <dbReference type="EMBL" id="TEB18971.1"/>
    </source>
</evidence>
<gene>
    <name evidence="1" type="ORF">FA13DRAFT_508271</name>
</gene>
<sequence length="118" mass="13464">MTRRRNGLGLRHDGLACLDGDHRSRLQVLPQLPSLRSLTVTTYTPDTFTDWANVPPDLQDALFHCFSLSTLEELVLECVVNMEITPLIDCPSLTNLSLTGLRCQRRIWGLWGRRSLWT</sequence>
<evidence type="ECO:0000313" key="2">
    <source>
        <dbReference type="Proteomes" id="UP000298030"/>
    </source>
</evidence>
<dbReference type="Proteomes" id="UP000298030">
    <property type="component" value="Unassembled WGS sequence"/>
</dbReference>
<evidence type="ECO:0008006" key="3">
    <source>
        <dbReference type="Google" id="ProtNLM"/>
    </source>
</evidence>
<organism evidence="1 2">
    <name type="scientific">Coprinellus micaceus</name>
    <name type="common">Glistening ink-cap mushroom</name>
    <name type="synonym">Coprinus micaceus</name>
    <dbReference type="NCBI Taxonomy" id="71717"/>
    <lineage>
        <taxon>Eukaryota</taxon>
        <taxon>Fungi</taxon>
        <taxon>Dikarya</taxon>
        <taxon>Basidiomycota</taxon>
        <taxon>Agaricomycotina</taxon>
        <taxon>Agaricomycetes</taxon>
        <taxon>Agaricomycetidae</taxon>
        <taxon>Agaricales</taxon>
        <taxon>Agaricineae</taxon>
        <taxon>Psathyrellaceae</taxon>
        <taxon>Coprinellus</taxon>
    </lineage>
</organism>
<dbReference type="OrthoDB" id="2864604at2759"/>
<protein>
    <recommendedName>
        <fullName evidence="3">F-box domain-containing protein</fullName>
    </recommendedName>
</protein>
<name>A0A4Y7SC22_COPMI</name>
<dbReference type="EMBL" id="QPFP01000213">
    <property type="protein sequence ID" value="TEB18971.1"/>
    <property type="molecule type" value="Genomic_DNA"/>
</dbReference>
<reference evidence="1 2" key="1">
    <citation type="journal article" date="2019" name="Nat. Ecol. Evol.">
        <title>Megaphylogeny resolves global patterns of mushroom evolution.</title>
        <authorList>
            <person name="Varga T."/>
            <person name="Krizsan K."/>
            <person name="Foldi C."/>
            <person name="Dima B."/>
            <person name="Sanchez-Garcia M."/>
            <person name="Sanchez-Ramirez S."/>
            <person name="Szollosi G.J."/>
            <person name="Szarkandi J.G."/>
            <person name="Papp V."/>
            <person name="Albert L."/>
            <person name="Andreopoulos W."/>
            <person name="Angelini C."/>
            <person name="Antonin V."/>
            <person name="Barry K.W."/>
            <person name="Bougher N.L."/>
            <person name="Buchanan P."/>
            <person name="Buyck B."/>
            <person name="Bense V."/>
            <person name="Catcheside P."/>
            <person name="Chovatia M."/>
            <person name="Cooper J."/>
            <person name="Damon W."/>
            <person name="Desjardin D."/>
            <person name="Finy P."/>
            <person name="Geml J."/>
            <person name="Haridas S."/>
            <person name="Hughes K."/>
            <person name="Justo A."/>
            <person name="Karasinski D."/>
            <person name="Kautmanova I."/>
            <person name="Kiss B."/>
            <person name="Kocsube S."/>
            <person name="Kotiranta H."/>
            <person name="LaButti K.M."/>
            <person name="Lechner B.E."/>
            <person name="Liimatainen K."/>
            <person name="Lipzen A."/>
            <person name="Lukacs Z."/>
            <person name="Mihaltcheva S."/>
            <person name="Morgado L.N."/>
            <person name="Niskanen T."/>
            <person name="Noordeloos M.E."/>
            <person name="Ohm R.A."/>
            <person name="Ortiz-Santana B."/>
            <person name="Ovrebo C."/>
            <person name="Racz N."/>
            <person name="Riley R."/>
            <person name="Savchenko A."/>
            <person name="Shiryaev A."/>
            <person name="Soop K."/>
            <person name="Spirin V."/>
            <person name="Szebenyi C."/>
            <person name="Tomsovsky M."/>
            <person name="Tulloss R.E."/>
            <person name="Uehling J."/>
            <person name="Grigoriev I.V."/>
            <person name="Vagvolgyi C."/>
            <person name="Papp T."/>
            <person name="Martin F.M."/>
            <person name="Miettinen O."/>
            <person name="Hibbett D.S."/>
            <person name="Nagy L.G."/>
        </authorList>
    </citation>
    <scope>NUCLEOTIDE SEQUENCE [LARGE SCALE GENOMIC DNA]</scope>
    <source>
        <strain evidence="1 2">FP101781</strain>
    </source>
</reference>
<accession>A0A4Y7SC22</accession>